<dbReference type="Pfam" id="PF01205">
    <property type="entry name" value="Impact_N"/>
    <property type="match status" value="1"/>
</dbReference>
<sequence>MRRALLWTASATAFRTRSAPPIQTRTLRQATTIAGETAAVEYEVKKSRFVARAAPATTFEEAEAFIGRHADDKARHNCWAWFGAASARQSDDGEPTGTAAQPIRAAIEGADFVDCAVLVTRYKASTAPKLGAGGLIRAYGQAARDCLKTAAAAPAAAPTVALELAAGPAAYGAVRGLLAAWEHRGVRVAAEDFADDGAARLSLRLDDAGLRDDLSREAEAAGATVER</sequence>
<dbReference type="EMBL" id="JBBJCI010000419">
    <property type="protein sequence ID" value="KAK7231210.1"/>
    <property type="molecule type" value="Genomic_DNA"/>
</dbReference>
<comment type="caution">
    <text evidence="3">The sequence shown here is derived from an EMBL/GenBank/DDBJ whole genome shotgun (WGS) entry which is preliminary data.</text>
</comment>
<gene>
    <name evidence="3" type="ORF">SO694_00071150</name>
</gene>
<comment type="similarity">
    <text evidence="1">Belongs to the IMPACT family.</text>
</comment>
<accession>A0ABR1FI55</accession>
<evidence type="ECO:0000259" key="2">
    <source>
        <dbReference type="Pfam" id="PF01205"/>
    </source>
</evidence>
<evidence type="ECO:0000313" key="3">
    <source>
        <dbReference type="EMBL" id="KAK7231210.1"/>
    </source>
</evidence>
<proteinExistence type="inferred from homology"/>
<dbReference type="Gene3D" id="3.30.230.30">
    <property type="entry name" value="Impact, N-terminal domain"/>
    <property type="match status" value="1"/>
</dbReference>
<organism evidence="3 4">
    <name type="scientific">Aureococcus anophagefferens</name>
    <name type="common">Harmful bloom alga</name>
    <dbReference type="NCBI Taxonomy" id="44056"/>
    <lineage>
        <taxon>Eukaryota</taxon>
        <taxon>Sar</taxon>
        <taxon>Stramenopiles</taxon>
        <taxon>Ochrophyta</taxon>
        <taxon>Pelagophyceae</taxon>
        <taxon>Pelagomonadales</taxon>
        <taxon>Pelagomonadaceae</taxon>
        <taxon>Aureococcus</taxon>
    </lineage>
</organism>
<name>A0ABR1FI55_AURAN</name>
<dbReference type="PANTHER" id="PTHR16301">
    <property type="entry name" value="IMPACT-RELATED"/>
    <property type="match status" value="1"/>
</dbReference>
<protein>
    <submittedName>
        <fullName evidence="3">Histamine receptor</fullName>
    </submittedName>
</protein>
<keyword evidence="4" id="KW-1185">Reference proteome</keyword>
<dbReference type="InterPro" id="IPR023582">
    <property type="entry name" value="Impact"/>
</dbReference>
<dbReference type="PANTHER" id="PTHR16301:SF20">
    <property type="entry name" value="IMPACT FAMILY MEMBER YIGZ"/>
    <property type="match status" value="1"/>
</dbReference>
<evidence type="ECO:0000313" key="4">
    <source>
        <dbReference type="Proteomes" id="UP001363151"/>
    </source>
</evidence>
<dbReference type="Proteomes" id="UP001363151">
    <property type="component" value="Unassembled WGS sequence"/>
</dbReference>
<keyword evidence="3" id="KW-0675">Receptor</keyword>
<reference evidence="3 4" key="1">
    <citation type="submission" date="2024-03" db="EMBL/GenBank/DDBJ databases">
        <title>Aureococcus anophagefferens CCMP1851 and Kratosvirus quantuckense: Draft genome of a second virus-susceptible host strain in the model system.</title>
        <authorList>
            <person name="Chase E."/>
            <person name="Truchon A.R."/>
            <person name="Schepens W."/>
            <person name="Wilhelm S.W."/>
        </authorList>
    </citation>
    <scope>NUCLEOTIDE SEQUENCE [LARGE SCALE GENOMIC DNA]</scope>
    <source>
        <strain evidence="3 4">CCMP1851</strain>
    </source>
</reference>
<dbReference type="InterPro" id="IPR036956">
    <property type="entry name" value="Impact_N_sf"/>
</dbReference>
<dbReference type="InterPro" id="IPR020568">
    <property type="entry name" value="Ribosomal_Su5_D2-typ_SF"/>
</dbReference>
<dbReference type="SUPFAM" id="SSF54211">
    <property type="entry name" value="Ribosomal protein S5 domain 2-like"/>
    <property type="match status" value="1"/>
</dbReference>
<evidence type="ECO:0000256" key="1">
    <source>
        <dbReference type="ARBA" id="ARBA00007665"/>
    </source>
</evidence>
<dbReference type="InterPro" id="IPR001498">
    <property type="entry name" value="Impact_N"/>
</dbReference>
<feature type="domain" description="Impact N-terminal" evidence="2">
    <location>
        <begin position="45"/>
        <end position="147"/>
    </location>
</feature>